<organism evidence="1">
    <name type="scientific">Anguilla anguilla</name>
    <name type="common">European freshwater eel</name>
    <name type="synonym">Muraena anguilla</name>
    <dbReference type="NCBI Taxonomy" id="7936"/>
    <lineage>
        <taxon>Eukaryota</taxon>
        <taxon>Metazoa</taxon>
        <taxon>Chordata</taxon>
        <taxon>Craniata</taxon>
        <taxon>Vertebrata</taxon>
        <taxon>Euteleostomi</taxon>
        <taxon>Actinopterygii</taxon>
        <taxon>Neopterygii</taxon>
        <taxon>Teleostei</taxon>
        <taxon>Anguilliformes</taxon>
        <taxon>Anguillidae</taxon>
        <taxon>Anguilla</taxon>
    </lineage>
</organism>
<accession>A0A0E9WK44</accession>
<dbReference type="EMBL" id="GBXM01017901">
    <property type="protein sequence ID" value="JAH90676.1"/>
    <property type="molecule type" value="Transcribed_RNA"/>
</dbReference>
<reference evidence="1" key="2">
    <citation type="journal article" date="2015" name="Fish Shellfish Immunol.">
        <title>Early steps in the European eel (Anguilla anguilla)-Vibrio vulnificus interaction in the gills: Role of the RtxA13 toxin.</title>
        <authorList>
            <person name="Callol A."/>
            <person name="Pajuelo D."/>
            <person name="Ebbesson L."/>
            <person name="Teles M."/>
            <person name="MacKenzie S."/>
            <person name="Amaro C."/>
        </authorList>
    </citation>
    <scope>NUCLEOTIDE SEQUENCE</scope>
</reference>
<proteinExistence type="predicted"/>
<protein>
    <submittedName>
        <fullName evidence="1">Uncharacterized protein</fullName>
    </submittedName>
</protein>
<reference evidence="1" key="1">
    <citation type="submission" date="2014-11" db="EMBL/GenBank/DDBJ databases">
        <authorList>
            <person name="Amaro Gonzalez C."/>
        </authorList>
    </citation>
    <scope>NUCLEOTIDE SEQUENCE</scope>
</reference>
<name>A0A0E9WK44_ANGAN</name>
<dbReference type="AlphaFoldDB" id="A0A0E9WK44"/>
<evidence type="ECO:0000313" key="1">
    <source>
        <dbReference type="EMBL" id="JAH90676.1"/>
    </source>
</evidence>
<sequence length="38" mass="4371">MHTNFHFFHYTEVAKLGPVTTEHAGYCQSSLLNQINSF</sequence>